<dbReference type="PANTHER" id="PTHR39200">
    <property type="entry name" value="HYPOTHETICAL EXPORTED PROTEIN"/>
    <property type="match status" value="1"/>
</dbReference>
<dbReference type="EMBL" id="GL376595">
    <property type="status" value="NOT_ANNOTATED_CDS"/>
    <property type="molecule type" value="Genomic_DNA"/>
</dbReference>
<evidence type="ECO:0000256" key="3">
    <source>
        <dbReference type="SAM" id="SignalP"/>
    </source>
</evidence>
<dbReference type="HOGENOM" id="CLU_019674_1_0_1"/>
<dbReference type="InterPro" id="IPR021255">
    <property type="entry name" value="DUF2807"/>
</dbReference>
<dbReference type="Pfam" id="PF10988">
    <property type="entry name" value="DUF2807"/>
    <property type="match status" value="1"/>
</dbReference>
<accession>K3X9F8</accession>
<feature type="compositionally biased region" description="Low complexity" evidence="1">
    <location>
        <begin position="111"/>
        <end position="127"/>
    </location>
</feature>
<dbReference type="Proteomes" id="UP000019132">
    <property type="component" value="Unassembled WGS sequence"/>
</dbReference>
<feature type="compositionally biased region" description="Low complexity" evidence="1">
    <location>
        <begin position="88"/>
        <end position="100"/>
    </location>
</feature>
<feature type="chain" id="PRO_5003868456" description="Putative auto-transporter adhesin head GIN domain-containing protein" evidence="3">
    <location>
        <begin position="21"/>
        <end position="581"/>
    </location>
</feature>
<evidence type="ECO:0000256" key="1">
    <source>
        <dbReference type="SAM" id="MobiDB-lite"/>
    </source>
</evidence>
<reference evidence="6" key="1">
    <citation type="journal article" date="2010" name="Genome Biol.">
        <title>Genome sequence of the necrotrophic plant pathogen Pythium ultimum reveals original pathogenicity mechanisms and effector repertoire.</title>
        <authorList>
            <person name="Levesque C.A."/>
            <person name="Brouwer H."/>
            <person name="Cano L."/>
            <person name="Hamilton J.P."/>
            <person name="Holt C."/>
            <person name="Huitema E."/>
            <person name="Raffaele S."/>
            <person name="Robideau G.P."/>
            <person name="Thines M."/>
            <person name="Win J."/>
            <person name="Zerillo M.M."/>
            <person name="Beakes G.W."/>
            <person name="Boore J.L."/>
            <person name="Busam D."/>
            <person name="Dumas B."/>
            <person name="Ferriera S."/>
            <person name="Fuerstenberg S.I."/>
            <person name="Gachon C.M."/>
            <person name="Gaulin E."/>
            <person name="Govers F."/>
            <person name="Grenville-Briggs L."/>
            <person name="Horner N."/>
            <person name="Hostetler J."/>
            <person name="Jiang R.H."/>
            <person name="Johnson J."/>
            <person name="Krajaejun T."/>
            <person name="Lin H."/>
            <person name="Meijer H.J."/>
            <person name="Moore B."/>
            <person name="Morris P."/>
            <person name="Phuntmart V."/>
            <person name="Puiu D."/>
            <person name="Shetty J."/>
            <person name="Stajich J.E."/>
            <person name="Tripathy S."/>
            <person name="Wawra S."/>
            <person name="van West P."/>
            <person name="Whitty B.R."/>
            <person name="Coutinho P.M."/>
            <person name="Henrissat B."/>
            <person name="Martin F."/>
            <person name="Thomas P.D."/>
            <person name="Tyler B.M."/>
            <person name="De Vries R.P."/>
            <person name="Kamoun S."/>
            <person name="Yandell M."/>
            <person name="Tisserat N."/>
            <person name="Buell C.R."/>
        </authorList>
    </citation>
    <scope>NUCLEOTIDE SEQUENCE</scope>
    <source>
        <strain evidence="6">DAOM:BR144</strain>
    </source>
</reference>
<dbReference type="PANTHER" id="PTHR39200:SF1">
    <property type="entry name" value="AUTO-TRANSPORTER ADHESIN HEAD GIN DOMAIN-CONTAINING PROTEIN-RELATED"/>
    <property type="match status" value="1"/>
</dbReference>
<keyword evidence="2" id="KW-0472">Membrane</keyword>
<organism evidence="5 6">
    <name type="scientific">Globisporangium ultimum (strain ATCC 200006 / CBS 805.95 / DAOM BR144)</name>
    <name type="common">Pythium ultimum</name>
    <dbReference type="NCBI Taxonomy" id="431595"/>
    <lineage>
        <taxon>Eukaryota</taxon>
        <taxon>Sar</taxon>
        <taxon>Stramenopiles</taxon>
        <taxon>Oomycota</taxon>
        <taxon>Peronosporomycetes</taxon>
        <taxon>Pythiales</taxon>
        <taxon>Pythiaceae</taxon>
        <taxon>Globisporangium</taxon>
    </lineage>
</organism>
<dbReference type="Gene3D" id="2.160.20.120">
    <property type="match status" value="1"/>
</dbReference>
<feature type="domain" description="Putative auto-transporter adhesin head GIN" evidence="4">
    <location>
        <begin position="350"/>
        <end position="463"/>
    </location>
</feature>
<dbReference type="eggNOG" id="ENOG502SAP9">
    <property type="taxonomic scope" value="Eukaryota"/>
</dbReference>
<feature type="signal peptide" evidence="3">
    <location>
        <begin position="1"/>
        <end position="20"/>
    </location>
</feature>
<feature type="region of interest" description="Disordered" evidence="1">
    <location>
        <begin position="84"/>
        <end position="155"/>
    </location>
</feature>
<evidence type="ECO:0000313" key="5">
    <source>
        <dbReference type="EnsemblProtists" id="PYU1_T013857"/>
    </source>
</evidence>
<feature type="compositionally biased region" description="Acidic residues" evidence="1">
    <location>
        <begin position="128"/>
        <end position="137"/>
    </location>
</feature>
<dbReference type="EnsemblProtists" id="PYU1_T013857">
    <property type="protein sequence ID" value="PYU1_T013857"/>
    <property type="gene ID" value="PYU1_G013828"/>
</dbReference>
<sequence length="581" mass="61680">MKLVCSAVAVYALALGVAQGALTIDPTPVAPPEDIIGEHQPLQKTWTISSVDELEKLHLLIPGRVFIDVEENLPTVAPIPVEIPTPTPAATTPDVASVDGSESEDSEEGEIVVVVDESSSSAFASLEGSDENDESNSEDIVFPTPAPTTPVTRAPSTPVVVDVVGTSSLEGSSSGSGAAYVGEIMQLRRELRDHDSDDDSDDKKKKHHKPTETVIAKIIVSGNSSDLINLFEVIPLHPKKDNGIKIHLKNQNAVAEGYVLTQIILTNKNHLRRLSTILSDDVVLGDSVLVENDEETSVKIATSGAGSVFVKSTADVSLSSMSIDVSGEGSVQIEVPSLKLQDSLVSNVAGNGNISVLADASFKTREIKTAVSGSGNFVVQTKKLTAEDLTAAVYGNGAASFSSAGSVTTEMLTLSGAGKLLVGSIVAERSYVSVWGSGDVVVQATDKLKVTTTFSGSVGYVGERPKHVKTSKWLFWRSEIVHPAESNEVLAYDVAAVPARYPLYYMVATKQVFYAEDPVIETVTDITPSYLAVVSTHLSTVAHGPNGFLIFSMVATTLVAVGLAVNSYQKRRVRRHYRPLV</sequence>
<keyword evidence="2" id="KW-1133">Transmembrane helix</keyword>
<reference evidence="6" key="2">
    <citation type="submission" date="2010-04" db="EMBL/GenBank/DDBJ databases">
        <authorList>
            <person name="Buell R."/>
            <person name="Hamilton J."/>
            <person name="Hostetler J."/>
        </authorList>
    </citation>
    <scope>NUCLEOTIDE SEQUENCE [LARGE SCALE GENOMIC DNA]</scope>
    <source>
        <strain evidence="6">DAOM:BR144</strain>
    </source>
</reference>
<keyword evidence="3" id="KW-0732">Signal</keyword>
<evidence type="ECO:0000256" key="2">
    <source>
        <dbReference type="SAM" id="Phobius"/>
    </source>
</evidence>
<feature type="transmembrane region" description="Helical" evidence="2">
    <location>
        <begin position="548"/>
        <end position="568"/>
    </location>
</feature>
<evidence type="ECO:0000259" key="4">
    <source>
        <dbReference type="Pfam" id="PF10988"/>
    </source>
</evidence>
<reference evidence="5" key="3">
    <citation type="submission" date="2015-02" db="UniProtKB">
        <authorList>
            <consortium name="EnsemblProtists"/>
        </authorList>
    </citation>
    <scope>IDENTIFICATION</scope>
    <source>
        <strain evidence="5">DAOM BR144</strain>
    </source>
</reference>
<feature type="compositionally biased region" description="Low complexity" evidence="1">
    <location>
        <begin position="138"/>
        <end position="155"/>
    </location>
</feature>
<proteinExistence type="predicted"/>
<keyword evidence="6" id="KW-1185">Reference proteome</keyword>
<evidence type="ECO:0000313" key="6">
    <source>
        <dbReference type="Proteomes" id="UP000019132"/>
    </source>
</evidence>
<name>K3X9F8_GLOUD</name>
<dbReference type="VEuPathDB" id="FungiDB:PYU1_G013828"/>
<dbReference type="InParanoid" id="K3X9F8"/>
<keyword evidence="2" id="KW-0812">Transmembrane</keyword>
<dbReference type="AlphaFoldDB" id="K3X9F8"/>
<protein>
    <recommendedName>
        <fullName evidence="4">Putative auto-transporter adhesin head GIN domain-containing protein</fullName>
    </recommendedName>
</protein>
<feature type="compositionally biased region" description="Acidic residues" evidence="1">
    <location>
        <begin position="101"/>
        <end position="110"/>
    </location>
</feature>